<comment type="caution">
    <text evidence="1">The sequence shown here is derived from an EMBL/GenBank/DDBJ whole genome shotgun (WGS) entry which is preliminary data.</text>
</comment>
<sequence length="85" mass="9941">MVFLPYLKKGFVVRQDLHKLSSKSIVRYIHTPLPFQSLRHCTQKTFALEVRIDNHSLPSLVSIQWRSENEHKWSYPCPAYASGVK</sequence>
<reference evidence="1 2" key="1">
    <citation type="journal article" date="2019" name="Sci. Rep.">
        <title>Orb-weaving spider Araneus ventricosus genome elucidates the spidroin gene catalogue.</title>
        <authorList>
            <person name="Kono N."/>
            <person name="Nakamura H."/>
            <person name="Ohtoshi R."/>
            <person name="Moran D.A.P."/>
            <person name="Shinohara A."/>
            <person name="Yoshida Y."/>
            <person name="Fujiwara M."/>
            <person name="Mori M."/>
            <person name="Tomita M."/>
            <person name="Arakawa K."/>
        </authorList>
    </citation>
    <scope>NUCLEOTIDE SEQUENCE [LARGE SCALE GENOMIC DNA]</scope>
</reference>
<proteinExistence type="predicted"/>
<name>A0A4Y2US45_ARAVE</name>
<dbReference type="AlphaFoldDB" id="A0A4Y2US45"/>
<dbReference type="Proteomes" id="UP000499080">
    <property type="component" value="Unassembled WGS sequence"/>
</dbReference>
<dbReference type="EMBL" id="BGPR01039096">
    <property type="protein sequence ID" value="GBO15021.1"/>
    <property type="molecule type" value="Genomic_DNA"/>
</dbReference>
<organism evidence="1 2">
    <name type="scientific">Araneus ventricosus</name>
    <name type="common">Orbweaver spider</name>
    <name type="synonym">Epeira ventricosa</name>
    <dbReference type="NCBI Taxonomy" id="182803"/>
    <lineage>
        <taxon>Eukaryota</taxon>
        <taxon>Metazoa</taxon>
        <taxon>Ecdysozoa</taxon>
        <taxon>Arthropoda</taxon>
        <taxon>Chelicerata</taxon>
        <taxon>Arachnida</taxon>
        <taxon>Araneae</taxon>
        <taxon>Araneomorphae</taxon>
        <taxon>Entelegynae</taxon>
        <taxon>Araneoidea</taxon>
        <taxon>Araneidae</taxon>
        <taxon>Araneus</taxon>
    </lineage>
</organism>
<gene>
    <name evidence="1" type="ORF">AVEN_108288_1</name>
</gene>
<evidence type="ECO:0000313" key="2">
    <source>
        <dbReference type="Proteomes" id="UP000499080"/>
    </source>
</evidence>
<protein>
    <submittedName>
        <fullName evidence="1">Uncharacterized protein</fullName>
    </submittedName>
</protein>
<keyword evidence="2" id="KW-1185">Reference proteome</keyword>
<accession>A0A4Y2US45</accession>
<evidence type="ECO:0000313" key="1">
    <source>
        <dbReference type="EMBL" id="GBO15021.1"/>
    </source>
</evidence>